<name>A0A381N9Z9_9ZZZZ</name>
<organism evidence="1">
    <name type="scientific">marine metagenome</name>
    <dbReference type="NCBI Taxonomy" id="408172"/>
    <lineage>
        <taxon>unclassified sequences</taxon>
        <taxon>metagenomes</taxon>
        <taxon>ecological metagenomes</taxon>
    </lineage>
</organism>
<sequence length="78" mass="8092">MGPWIDASGVTAVSVFGLTNIACDALEQARLSPGRVRNSAFQLLTADALITYACELALDGEDPDLVLGVIMQHSGASS</sequence>
<gene>
    <name evidence="1" type="ORF">METZ01_LOCUS4294</name>
</gene>
<accession>A0A381N9Z9</accession>
<protein>
    <submittedName>
        <fullName evidence="1">Uncharacterized protein</fullName>
    </submittedName>
</protein>
<dbReference type="EMBL" id="UINC01000222">
    <property type="protein sequence ID" value="SUZ51440.1"/>
    <property type="molecule type" value="Genomic_DNA"/>
</dbReference>
<evidence type="ECO:0000313" key="1">
    <source>
        <dbReference type="EMBL" id="SUZ51440.1"/>
    </source>
</evidence>
<proteinExistence type="predicted"/>
<dbReference type="AlphaFoldDB" id="A0A381N9Z9"/>
<reference evidence="1" key="1">
    <citation type="submission" date="2018-05" db="EMBL/GenBank/DDBJ databases">
        <authorList>
            <person name="Lanie J.A."/>
            <person name="Ng W.-L."/>
            <person name="Kazmierczak K.M."/>
            <person name="Andrzejewski T.M."/>
            <person name="Davidsen T.M."/>
            <person name="Wayne K.J."/>
            <person name="Tettelin H."/>
            <person name="Glass J.I."/>
            <person name="Rusch D."/>
            <person name="Podicherti R."/>
            <person name="Tsui H.-C.T."/>
            <person name="Winkler M.E."/>
        </authorList>
    </citation>
    <scope>NUCLEOTIDE SEQUENCE</scope>
</reference>